<gene>
    <name evidence="3" type="ORF">UX55_C0044G0001</name>
</gene>
<dbReference type="PROSITE" id="PS50110">
    <property type="entry name" value="RESPONSE_REGULATORY"/>
    <property type="match status" value="1"/>
</dbReference>
<name>A0A0G1Q2B5_9BACT</name>
<dbReference type="AlphaFoldDB" id="A0A0G1Q2B5"/>
<feature type="non-terminal residue" evidence="3">
    <location>
        <position position="36"/>
    </location>
</feature>
<evidence type="ECO:0000313" key="4">
    <source>
        <dbReference type="Proteomes" id="UP000034202"/>
    </source>
</evidence>
<dbReference type="SUPFAM" id="SSF52172">
    <property type="entry name" value="CheY-like"/>
    <property type="match status" value="1"/>
</dbReference>
<dbReference type="InterPro" id="IPR001789">
    <property type="entry name" value="Sig_transdc_resp-reg_receiver"/>
</dbReference>
<dbReference type="InterPro" id="IPR011006">
    <property type="entry name" value="CheY-like_superfamily"/>
</dbReference>
<organism evidence="3 4">
    <name type="scientific">Candidatus Azambacteria bacterium GW2011_GWE2_46_45</name>
    <dbReference type="NCBI Taxonomy" id="1618625"/>
    <lineage>
        <taxon>Bacteria</taxon>
        <taxon>Candidatus Azamiibacteriota</taxon>
    </lineage>
</organism>
<evidence type="ECO:0000259" key="2">
    <source>
        <dbReference type="PROSITE" id="PS50110"/>
    </source>
</evidence>
<protein>
    <recommendedName>
        <fullName evidence="2">Response regulatory domain-containing protein</fullName>
    </recommendedName>
</protein>
<proteinExistence type="predicted"/>
<sequence length="36" mass="3968">MNTPKILLVEDEQNLVKALDIVFNKAGFEVTASFDG</sequence>
<dbReference type="EMBL" id="LCMQ01000044">
    <property type="protein sequence ID" value="KKU39124.1"/>
    <property type="molecule type" value="Genomic_DNA"/>
</dbReference>
<evidence type="ECO:0000313" key="3">
    <source>
        <dbReference type="EMBL" id="KKU39124.1"/>
    </source>
</evidence>
<evidence type="ECO:0000256" key="1">
    <source>
        <dbReference type="PROSITE-ProRule" id="PRU00169"/>
    </source>
</evidence>
<accession>A0A0G1Q2B5</accession>
<comment type="caution">
    <text evidence="3">The sequence shown here is derived from an EMBL/GenBank/DDBJ whole genome shotgun (WGS) entry which is preliminary data.</text>
</comment>
<dbReference type="GO" id="GO:0000160">
    <property type="term" value="P:phosphorelay signal transduction system"/>
    <property type="evidence" value="ECO:0007669"/>
    <property type="project" value="InterPro"/>
</dbReference>
<dbReference type="Proteomes" id="UP000034202">
    <property type="component" value="Unassembled WGS sequence"/>
</dbReference>
<comment type="caution">
    <text evidence="1">Lacks conserved residue(s) required for the propagation of feature annotation.</text>
</comment>
<reference evidence="3 4" key="1">
    <citation type="journal article" date="2015" name="Nature">
        <title>rRNA introns, odd ribosomes, and small enigmatic genomes across a large radiation of phyla.</title>
        <authorList>
            <person name="Brown C.T."/>
            <person name="Hug L.A."/>
            <person name="Thomas B.C."/>
            <person name="Sharon I."/>
            <person name="Castelle C.J."/>
            <person name="Singh A."/>
            <person name="Wilkins M.J."/>
            <person name="Williams K.H."/>
            <person name="Banfield J.F."/>
        </authorList>
    </citation>
    <scope>NUCLEOTIDE SEQUENCE [LARGE SCALE GENOMIC DNA]</scope>
</reference>
<feature type="domain" description="Response regulatory" evidence="2">
    <location>
        <begin position="5"/>
        <end position="36"/>
    </location>
</feature>